<proteinExistence type="predicted"/>
<evidence type="ECO:0000256" key="1">
    <source>
        <dbReference type="SAM" id="MobiDB-lite"/>
    </source>
</evidence>
<evidence type="ECO:0000313" key="5">
    <source>
        <dbReference type="Proteomes" id="UP000002009"/>
    </source>
</evidence>
<dbReference type="OrthoDB" id="438440at2759"/>
<keyword evidence="5" id="KW-1185">Reference proteome</keyword>
<feature type="region of interest" description="Disordered" evidence="1">
    <location>
        <begin position="26"/>
        <end position="56"/>
    </location>
</feature>
<dbReference type="GeneID" id="8244501"/>
<gene>
    <name evidence="4" type="ORF">MICPUN_54403</name>
</gene>
<dbReference type="InParanoid" id="C1E888"/>
<dbReference type="CDD" id="cd00519">
    <property type="entry name" value="Lipase_3"/>
    <property type="match status" value="1"/>
</dbReference>
<evidence type="ECO:0000256" key="2">
    <source>
        <dbReference type="SAM" id="Phobius"/>
    </source>
</evidence>
<dbReference type="KEGG" id="mis:MICPUN_54403"/>
<dbReference type="PANTHER" id="PTHR45856">
    <property type="entry name" value="ALPHA/BETA-HYDROLASES SUPERFAMILY PROTEIN"/>
    <property type="match status" value="1"/>
</dbReference>
<name>C1E888_MICCC</name>
<dbReference type="Gene3D" id="3.40.50.1820">
    <property type="entry name" value="alpha/beta hydrolase"/>
    <property type="match status" value="1"/>
</dbReference>
<organism evidence="4 5">
    <name type="scientific">Micromonas commoda (strain RCC299 / NOUM17 / CCMP2709)</name>
    <name type="common">Picoplanktonic green alga</name>
    <dbReference type="NCBI Taxonomy" id="296587"/>
    <lineage>
        <taxon>Eukaryota</taxon>
        <taxon>Viridiplantae</taxon>
        <taxon>Chlorophyta</taxon>
        <taxon>Mamiellophyceae</taxon>
        <taxon>Mamiellales</taxon>
        <taxon>Mamiellaceae</taxon>
        <taxon>Micromonas</taxon>
    </lineage>
</organism>
<feature type="region of interest" description="Disordered" evidence="1">
    <location>
        <begin position="484"/>
        <end position="514"/>
    </location>
</feature>
<keyword evidence="2" id="KW-0812">Transmembrane</keyword>
<feature type="compositionally biased region" description="Pro residues" evidence="1">
    <location>
        <begin position="495"/>
        <end position="505"/>
    </location>
</feature>
<dbReference type="SUPFAM" id="SSF53474">
    <property type="entry name" value="alpha/beta-Hydrolases"/>
    <property type="match status" value="1"/>
</dbReference>
<sequence length="530" mass="58344">MSKKKEDLEAEVQRLLAMNAKTVDTKTDAVKPAAPMDNNKSNKSGDESTPLLEPEDGAPKKPWYACCTFSCGNPLSACGNPLSACGSCLSSVQSTLGVMGSWIAGALVALLVVYLCLTFLIPPGDHGDKPLKFEPAHATSMAAMASAAYRPIDKITSWTCEPCHKAHPQPEEVSVTQVNEADGLFYTAKIKTDEYPDGALVLVIRGTMLESARTWESDLDFFYMKTTGIGKHTNDHFGRKKDVSWLPTKVDVHPGFFKLYQLYQKKIIRTAAEDTYLVQNQGYPVIVVGHSLGGALATYAAYDLYASGFNVREVWTFGSPRVGSEAFASAYAQALSHRTWRIVNNNDKVPHVPHYPMYHHVPAELWCKNDDGSCKKYESGDGTGEDWSLSGHYHFAGMPIKSLVDHNRGMGIPFDGAPTFTEDALLTTFKNGLFTKDFDLIVGPFDDPCEIREDKDVCEAERAEFIETKKRANAWATANEQNALQKLMKRKSHSPSPPPPSPPPGQLEFMGVDTGYMPEAEKYGEAKYGK</sequence>
<dbReference type="Proteomes" id="UP000002009">
    <property type="component" value="Chromosome 6"/>
</dbReference>
<keyword evidence="2" id="KW-0472">Membrane</keyword>
<evidence type="ECO:0000259" key="3">
    <source>
        <dbReference type="Pfam" id="PF01764"/>
    </source>
</evidence>
<protein>
    <submittedName>
        <fullName evidence="4">Lipase</fullName>
    </submittedName>
</protein>
<reference evidence="4 5" key="1">
    <citation type="journal article" date="2009" name="Science">
        <title>Green evolution and dynamic adaptations revealed by genomes of the marine picoeukaryotes Micromonas.</title>
        <authorList>
            <person name="Worden A.Z."/>
            <person name="Lee J.H."/>
            <person name="Mock T."/>
            <person name="Rouze P."/>
            <person name="Simmons M.P."/>
            <person name="Aerts A.L."/>
            <person name="Allen A.E."/>
            <person name="Cuvelier M.L."/>
            <person name="Derelle E."/>
            <person name="Everett M.V."/>
            <person name="Foulon E."/>
            <person name="Grimwood J."/>
            <person name="Gundlach H."/>
            <person name="Henrissat B."/>
            <person name="Napoli C."/>
            <person name="McDonald S.M."/>
            <person name="Parker M.S."/>
            <person name="Rombauts S."/>
            <person name="Salamov A."/>
            <person name="Von Dassow P."/>
            <person name="Badger J.H."/>
            <person name="Coutinho P.M."/>
            <person name="Demir E."/>
            <person name="Dubchak I."/>
            <person name="Gentemann C."/>
            <person name="Eikrem W."/>
            <person name="Gready J.E."/>
            <person name="John U."/>
            <person name="Lanier W."/>
            <person name="Lindquist E.A."/>
            <person name="Lucas S."/>
            <person name="Mayer K.F."/>
            <person name="Moreau H."/>
            <person name="Not F."/>
            <person name="Otillar R."/>
            <person name="Panaud O."/>
            <person name="Pangilinan J."/>
            <person name="Paulsen I."/>
            <person name="Piegu B."/>
            <person name="Poliakov A."/>
            <person name="Robbens S."/>
            <person name="Schmutz J."/>
            <person name="Toulza E."/>
            <person name="Wyss T."/>
            <person name="Zelensky A."/>
            <person name="Zhou K."/>
            <person name="Armbrust E.V."/>
            <person name="Bhattacharya D."/>
            <person name="Goodenough U.W."/>
            <person name="Van de Peer Y."/>
            <person name="Grigoriev I.V."/>
        </authorList>
    </citation>
    <scope>NUCLEOTIDE SEQUENCE [LARGE SCALE GENOMIC DNA]</scope>
    <source>
        <strain evidence="5">RCC299 / NOUM17</strain>
    </source>
</reference>
<keyword evidence="2" id="KW-1133">Transmembrane helix</keyword>
<dbReference type="AlphaFoldDB" id="C1E888"/>
<feature type="transmembrane region" description="Helical" evidence="2">
    <location>
        <begin position="102"/>
        <end position="121"/>
    </location>
</feature>
<dbReference type="Pfam" id="PF01764">
    <property type="entry name" value="Lipase_3"/>
    <property type="match status" value="1"/>
</dbReference>
<dbReference type="RefSeq" id="XP_002502850.1">
    <property type="nucleotide sequence ID" value="XM_002502804.1"/>
</dbReference>
<dbReference type="EMBL" id="CP001327">
    <property type="protein sequence ID" value="ACO64108.1"/>
    <property type="molecule type" value="Genomic_DNA"/>
</dbReference>
<dbReference type="InterPro" id="IPR002921">
    <property type="entry name" value="Fungal_lipase-type"/>
</dbReference>
<accession>C1E888</accession>
<dbReference type="InterPro" id="IPR029058">
    <property type="entry name" value="AB_hydrolase_fold"/>
</dbReference>
<dbReference type="GO" id="GO:0006629">
    <property type="term" value="P:lipid metabolic process"/>
    <property type="evidence" value="ECO:0007669"/>
    <property type="project" value="InterPro"/>
</dbReference>
<dbReference type="InterPro" id="IPR051218">
    <property type="entry name" value="Sec_MonoDiacylglyc_Lipase"/>
</dbReference>
<dbReference type="eggNOG" id="KOG4569">
    <property type="taxonomic scope" value="Eukaryota"/>
</dbReference>
<feature type="domain" description="Fungal lipase-type" evidence="3">
    <location>
        <begin position="201"/>
        <end position="354"/>
    </location>
</feature>
<evidence type="ECO:0000313" key="4">
    <source>
        <dbReference type="EMBL" id="ACO64108.1"/>
    </source>
</evidence>
<dbReference type="PANTHER" id="PTHR45856:SF11">
    <property type="entry name" value="FUNGAL LIPASE-LIKE DOMAIN-CONTAINING PROTEIN"/>
    <property type="match status" value="1"/>
</dbReference>